<comment type="caution">
    <text evidence="3">The sequence shown here is derived from an EMBL/GenBank/DDBJ whole genome shotgun (WGS) entry which is preliminary data.</text>
</comment>
<accession>A0A919U1W7</accession>
<evidence type="ECO:0000259" key="2">
    <source>
        <dbReference type="Pfam" id="PF13360"/>
    </source>
</evidence>
<keyword evidence="1" id="KW-0472">Membrane</keyword>
<reference evidence="3" key="1">
    <citation type="submission" date="2021-01" db="EMBL/GenBank/DDBJ databases">
        <title>Whole genome shotgun sequence of Cellulomonas chitinilytica NBRC 110799.</title>
        <authorList>
            <person name="Komaki H."/>
            <person name="Tamura T."/>
        </authorList>
    </citation>
    <scope>NUCLEOTIDE SEQUENCE</scope>
    <source>
        <strain evidence="3">NBRC 110799</strain>
    </source>
</reference>
<keyword evidence="1" id="KW-1133">Transmembrane helix</keyword>
<protein>
    <recommendedName>
        <fullName evidence="2">Pyrrolo-quinoline quinone repeat domain-containing protein</fullName>
    </recommendedName>
</protein>
<evidence type="ECO:0000256" key="1">
    <source>
        <dbReference type="SAM" id="Phobius"/>
    </source>
</evidence>
<dbReference type="InterPro" id="IPR011047">
    <property type="entry name" value="Quinoprotein_ADH-like_sf"/>
</dbReference>
<evidence type="ECO:0000313" key="3">
    <source>
        <dbReference type="EMBL" id="GIG21786.1"/>
    </source>
</evidence>
<organism evidence="3 4">
    <name type="scientific">Cellulomonas chitinilytica</name>
    <dbReference type="NCBI Taxonomy" id="398759"/>
    <lineage>
        <taxon>Bacteria</taxon>
        <taxon>Bacillati</taxon>
        <taxon>Actinomycetota</taxon>
        <taxon>Actinomycetes</taxon>
        <taxon>Micrococcales</taxon>
        <taxon>Cellulomonadaceae</taxon>
        <taxon>Cellulomonas</taxon>
    </lineage>
</organism>
<evidence type="ECO:0000313" key="4">
    <source>
        <dbReference type="Proteomes" id="UP000632740"/>
    </source>
</evidence>
<feature type="transmembrane region" description="Helical" evidence="1">
    <location>
        <begin position="36"/>
        <end position="57"/>
    </location>
</feature>
<dbReference type="Pfam" id="PF13360">
    <property type="entry name" value="PQQ_2"/>
    <property type="match status" value="1"/>
</dbReference>
<feature type="domain" description="Pyrrolo-quinoline quinone repeat" evidence="2">
    <location>
        <begin position="372"/>
        <end position="458"/>
    </location>
</feature>
<dbReference type="AlphaFoldDB" id="A0A919U1W7"/>
<keyword evidence="1" id="KW-0812">Transmembrane</keyword>
<dbReference type="EMBL" id="BONK01000008">
    <property type="protein sequence ID" value="GIG21786.1"/>
    <property type="molecule type" value="Genomic_DNA"/>
</dbReference>
<dbReference type="Proteomes" id="UP000632740">
    <property type="component" value="Unassembled WGS sequence"/>
</dbReference>
<sequence length="511" mass="53952">MARTYVELVEDDEHLRPDEEHRSGLVDVVRRHPARALTAAVVAVVVVGGAVVAQLVVDARERAQLAALADEPGFLAPVELPMRSVFVADGDAASAVQNGVRVGDLLVGGTYEPVAVGPHVLAVDPATGAVVWDVTVDLPPAAEPEPEVQAGSEPSGTTWCTAPEGEPSRVACVVSRSYGWQSDDGRFGHEVAVRALVVLDASDGSVVERRDEPLGAELFVGDDAYWVASIDPDRRGVQVVERGYDDAEHWSTHVDAPAELDQDTTPAVMADDTRTVLSLGTTAWLLGADGTPGHRLGGGTGPGWVSLVPDGVLIMRYDQDGAQEGGGVLWHADGTSRDMTGFDPAPIYVDDGSRPGATFTTDSSIGPLVRRDRAGAVLWKADVTLGSWSFLVRGTVVVAGGSELAAVDADDGDVLWKTTLPAPADQLFTDGRVVLVPNGRVVRAYGIDDGERRWSAQLVERDGEYTLQRMATDDPTADVSAPYSDGWWNVTPAGQLAYSLPTADSTVVVLG</sequence>
<dbReference type="InterPro" id="IPR015943">
    <property type="entry name" value="WD40/YVTN_repeat-like_dom_sf"/>
</dbReference>
<dbReference type="Gene3D" id="2.130.10.10">
    <property type="entry name" value="YVTN repeat-like/Quinoprotein amine dehydrogenase"/>
    <property type="match status" value="1"/>
</dbReference>
<dbReference type="InterPro" id="IPR002372">
    <property type="entry name" value="PQQ_rpt_dom"/>
</dbReference>
<keyword evidence="4" id="KW-1185">Reference proteome</keyword>
<dbReference type="RefSeq" id="WP_203754773.1">
    <property type="nucleotide sequence ID" value="NZ_BONK01000008.1"/>
</dbReference>
<gene>
    <name evidence="3" type="ORF">Cch01nite_25100</name>
</gene>
<proteinExistence type="predicted"/>
<name>A0A919U1W7_9CELL</name>
<dbReference type="SUPFAM" id="SSF50998">
    <property type="entry name" value="Quinoprotein alcohol dehydrogenase-like"/>
    <property type="match status" value="1"/>
</dbReference>